<sequence>MQIEHMPINFEDARGYIRDIIVAKEVDSVSLITCAPGSVRGNHFHKQTVQYTYILSGRMTYATQKPGQSVETKEVVEGDLTANPPLESHAFKAIEPSVILQLSKGPRQGDNYENDTFRLETPLLS</sequence>
<dbReference type="EMBL" id="MHKX01000020">
    <property type="protein sequence ID" value="OGY97951.1"/>
    <property type="molecule type" value="Genomic_DNA"/>
</dbReference>
<dbReference type="InterPro" id="IPR029303">
    <property type="entry name" value="CapF_C"/>
</dbReference>
<dbReference type="InterPro" id="IPR014710">
    <property type="entry name" value="RmlC-like_jellyroll"/>
</dbReference>
<dbReference type="InterPro" id="IPR011051">
    <property type="entry name" value="RmlC_Cupin_sf"/>
</dbReference>
<evidence type="ECO:0000313" key="3">
    <source>
        <dbReference type="Proteomes" id="UP000179059"/>
    </source>
</evidence>
<evidence type="ECO:0000259" key="1">
    <source>
        <dbReference type="Pfam" id="PF14667"/>
    </source>
</evidence>
<dbReference type="STRING" id="1798647.A2855_01635"/>
<name>A0A1G2C9V5_9BACT</name>
<reference evidence="2 3" key="1">
    <citation type="journal article" date="2016" name="Nat. Commun.">
        <title>Thousands of microbial genomes shed light on interconnected biogeochemical processes in an aquifer system.</title>
        <authorList>
            <person name="Anantharaman K."/>
            <person name="Brown C.T."/>
            <person name="Hug L.A."/>
            <person name="Sharon I."/>
            <person name="Castelle C.J."/>
            <person name="Probst A.J."/>
            <person name="Thomas B.C."/>
            <person name="Singh A."/>
            <person name="Wilkins M.J."/>
            <person name="Karaoz U."/>
            <person name="Brodie E.L."/>
            <person name="Williams K.H."/>
            <person name="Hubbard S.S."/>
            <person name="Banfield J.F."/>
        </authorList>
    </citation>
    <scope>NUCLEOTIDE SEQUENCE [LARGE SCALE GENOMIC DNA]</scope>
</reference>
<evidence type="ECO:0000313" key="2">
    <source>
        <dbReference type="EMBL" id="OGY97951.1"/>
    </source>
</evidence>
<protein>
    <recommendedName>
        <fullName evidence="1">Capsular polysaccharide assembling protein CapF C-terminal domain-containing protein</fullName>
    </recommendedName>
</protein>
<accession>A0A1G2C9V5</accession>
<dbReference type="AlphaFoldDB" id="A0A1G2C9V5"/>
<proteinExistence type="predicted"/>
<dbReference type="Gene3D" id="2.60.120.10">
    <property type="entry name" value="Jelly Rolls"/>
    <property type="match status" value="1"/>
</dbReference>
<dbReference type="SUPFAM" id="SSF51182">
    <property type="entry name" value="RmlC-like cupins"/>
    <property type="match status" value="1"/>
</dbReference>
<gene>
    <name evidence="2" type="ORF">A2855_01635</name>
</gene>
<dbReference type="Proteomes" id="UP000179059">
    <property type="component" value="Unassembled WGS sequence"/>
</dbReference>
<dbReference type="Pfam" id="PF14667">
    <property type="entry name" value="Polysacc_synt_C"/>
    <property type="match status" value="1"/>
</dbReference>
<comment type="caution">
    <text evidence="2">The sequence shown here is derived from an EMBL/GenBank/DDBJ whole genome shotgun (WGS) entry which is preliminary data.</text>
</comment>
<feature type="domain" description="Capsular polysaccharide assembling protein CapF C-terminal" evidence="1">
    <location>
        <begin position="11"/>
        <end position="78"/>
    </location>
</feature>
<organism evidence="2 3">
    <name type="scientific">Candidatus Liptonbacteria bacterium RIFCSPHIGHO2_01_FULL_57_28</name>
    <dbReference type="NCBI Taxonomy" id="1798647"/>
    <lineage>
        <taxon>Bacteria</taxon>
        <taxon>Candidatus Liptoniibacteriota</taxon>
    </lineage>
</organism>